<gene>
    <name evidence="1" type="ORF">JCM19241_69</name>
</gene>
<dbReference type="EC" id="4.1.99.19" evidence="1"/>
<dbReference type="PANTHER" id="PTHR43583">
    <property type="entry name" value="2-IMINOACETATE SYNTHASE"/>
    <property type="match status" value="1"/>
</dbReference>
<dbReference type="AlphaFoldDB" id="A0A0B8QJR9"/>
<proteinExistence type="predicted"/>
<dbReference type="GO" id="GO:0036355">
    <property type="term" value="F:2-iminoacetate synthase activity"/>
    <property type="evidence" value="ECO:0007669"/>
    <property type="project" value="UniProtKB-EC"/>
</dbReference>
<dbReference type="InterPro" id="IPR013785">
    <property type="entry name" value="Aldolase_TIM"/>
</dbReference>
<evidence type="ECO:0000313" key="1">
    <source>
        <dbReference type="EMBL" id="GAM78801.1"/>
    </source>
</evidence>
<name>A0A0B8QJR9_9VIBR</name>
<organism evidence="1 2">
    <name type="scientific">Vibrio ishigakensis</name>
    <dbReference type="NCBI Taxonomy" id="1481914"/>
    <lineage>
        <taxon>Bacteria</taxon>
        <taxon>Pseudomonadati</taxon>
        <taxon>Pseudomonadota</taxon>
        <taxon>Gammaproteobacteria</taxon>
        <taxon>Vibrionales</taxon>
        <taxon>Vibrionaceae</taxon>
        <taxon>Vibrio</taxon>
    </lineage>
</organism>
<dbReference type="InterPro" id="IPR034428">
    <property type="entry name" value="ThiH/NoCL/HydG-like"/>
</dbReference>
<reference evidence="1 2" key="1">
    <citation type="submission" date="2015-01" db="EMBL/GenBank/DDBJ databases">
        <title>Vibrio sp. C94 JCM 19241 whole genome shotgun sequence.</title>
        <authorList>
            <person name="Sawabe T."/>
            <person name="Meirelles P."/>
            <person name="Feng G."/>
            <person name="Sayaka M."/>
            <person name="Hattori M."/>
            <person name="Ohkuma M."/>
        </authorList>
    </citation>
    <scope>NUCLEOTIDE SEQUENCE [LARGE SCALE GENOMIC DNA]</scope>
    <source>
        <strain evidence="2">JCM 19241</strain>
    </source>
</reference>
<keyword evidence="1" id="KW-0456">Lyase</keyword>
<sequence length="62" mass="7206">MAKAGVDKIGIGALIGLDNWRVDSFFVAAHLDYLERTYWRTRYSISLPRLRPCEVECNLNQY</sequence>
<dbReference type="STRING" id="1481914.JCM19241_69"/>
<accession>A0A0B8QJR9</accession>
<dbReference type="EMBL" id="BBSC01000019">
    <property type="protein sequence ID" value="GAM78801.1"/>
    <property type="molecule type" value="Genomic_DNA"/>
</dbReference>
<dbReference type="Gene3D" id="3.20.20.70">
    <property type="entry name" value="Aldolase class I"/>
    <property type="match status" value="1"/>
</dbReference>
<evidence type="ECO:0000313" key="2">
    <source>
        <dbReference type="Proteomes" id="UP000031666"/>
    </source>
</evidence>
<protein>
    <submittedName>
        <fullName evidence="1">2-iminoacetate synthase</fullName>
        <ecNumber evidence="1">4.1.99.19</ecNumber>
    </submittedName>
</protein>
<dbReference type="Proteomes" id="UP000031666">
    <property type="component" value="Unassembled WGS sequence"/>
</dbReference>
<dbReference type="PANTHER" id="PTHR43583:SF1">
    <property type="entry name" value="2-IMINOACETATE SYNTHASE"/>
    <property type="match status" value="1"/>
</dbReference>
<reference evidence="1 2" key="2">
    <citation type="submission" date="2015-01" db="EMBL/GenBank/DDBJ databases">
        <authorList>
            <consortium name="NBRP consortium"/>
            <person name="Sawabe T."/>
            <person name="Meirelles P."/>
            <person name="Feng G."/>
            <person name="Sayaka M."/>
            <person name="Hattori M."/>
            <person name="Ohkuma M."/>
        </authorList>
    </citation>
    <scope>NUCLEOTIDE SEQUENCE [LARGE SCALE GENOMIC DNA]</scope>
    <source>
        <strain evidence="2">JCM 19241</strain>
    </source>
</reference>
<comment type="caution">
    <text evidence="1">The sequence shown here is derived from an EMBL/GenBank/DDBJ whole genome shotgun (WGS) entry which is preliminary data.</text>
</comment>